<accession>A0ACD5XDX6</accession>
<reference evidence="1" key="1">
    <citation type="submission" date="2021-05" db="EMBL/GenBank/DDBJ databases">
        <authorList>
            <person name="Scholz U."/>
            <person name="Mascher M."/>
            <person name="Fiebig A."/>
        </authorList>
    </citation>
    <scope>NUCLEOTIDE SEQUENCE [LARGE SCALE GENOMIC DNA]</scope>
</reference>
<evidence type="ECO:0000313" key="2">
    <source>
        <dbReference type="Proteomes" id="UP001732700"/>
    </source>
</evidence>
<keyword evidence="2" id="KW-1185">Reference proteome</keyword>
<proteinExistence type="predicted"/>
<dbReference type="Proteomes" id="UP001732700">
    <property type="component" value="Chromosome 4D"/>
</dbReference>
<sequence length="135" mass="14463">MKRAREEEPLSLALSLTTDSPTTSADSAAGAVTKKRARRGRPIATSGEGEFVCKTCSRAFVVPHLRARIRDGPGARRTHEAAPRGDGARWRRRRQPVVGHRAAGSGVGGACCRRHAARLARAVPLAGSVDIFRTK</sequence>
<evidence type="ECO:0000313" key="1">
    <source>
        <dbReference type="EnsemblPlants" id="AVESA.00010b.r2.4DG0759130.1.CDS.1"/>
    </source>
</evidence>
<protein>
    <submittedName>
        <fullName evidence="1">Uncharacterized protein</fullName>
    </submittedName>
</protein>
<name>A0ACD5XDX6_AVESA</name>
<dbReference type="EnsemblPlants" id="AVESA.00010b.r2.4DG0759130.1">
    <property type="protein sequence ID" value="AVESA.00010b.r2.4DG0759130.1.CDS.1"/>
    <property type="gene ID" value="AVESA.00010b.r2.4DG0759130"/>
</dbReference>
<reference evidence="1" key="2">
    <citation type="submission" date="2025-09" db="UniProtKB">
        <authorList>
            <consortium name="EnsemblPlants"/>
        </authorList>
    </citation>
    <scope>IDENTIFICATION</scope>
</reference>
<organism evidence="1 2">
    <name type="scientific">Avena sativa</name>
    <name type="common">Oat</name>
    <dbReference type="NCBI Taxonomy" id="4498"/>
    <lineage>
        <taxon>Eukaryota</taxon>
        <taxon>Viridiplantae</taxon>
        <taxon>Streptophyta</taxon>
        <taxon>Embryophyta</taxon>
        <taxon>Tracheophyta</taxon>
        <taxon>Spermatophyta</taxon>
        <taxon>Magnoliopsida</taxon>
        <taxon>Liliopsida</taxon>
        <taxon>Poales</taxon>
        <taxon>Poaceae</taxon>
        <taxon>BOP clade</taxon>
        <taxon>Pooideae</taxon>
        <taxon>Poodae</taxon>
        <taxon>Poeae</taxon>
        <taxon>Poeae Chloroplast Group 1 (Aveneae type)</taxon>
        <taxon>Aveninae</taxon>
        <taxon>Avena</taxon>
    </lineage>
</organism>